<comment type="caution">
    <text evidence="2">The sequence shown here is derived from an EMBL/GenBank/DDBJ whole genome shotgun (WGS) entry which is preliminary data.</text>
</comment>
<evidence type="ECO:0000313" key="2">
    <source>
        <dbReference type="EMBL" id="GCD46113.1"/>
    </source>
</evidence>
<feature type="region of interest" description="Disordered" evidence="1">
    <location>
        <begin position="147"/>
        <end position="170"/>
    </location>
</feature>
<feature type="compositionally biased region" description="Polar residues" evidence="1">
    <location>
        <begin position="153"/>
        <end position="170"/>
    </location>
</feature>
<reference evidence="2 3" key="1">
    <citation type="submission" date="2018-11" db="EMBL/GenBank/DDBJ databases">
        <title>Whole genome sequence of Streptomyces paromomycinus NBRC 15454(T).</title>
        <authorList>
            <person name="Komaki H."/>
            <person name="Tamura T."/>
        </authorList>
    </citation>
    <scope>NUCLEOTIDE SEQUENCE [LARGE SCALE GENOMIC DNA]</scope>
    <source>
        <strain evidence="2 3">NBRC 15454</strain>
    </source>
</reference>
<organism evidence="2 3">
    <name type="scientific">Streptomyces paromomycinus</name>
    <name type="common">Streptomyces rimosus subsp. paromomycinus</name>
    <dbReference type="NCBI Taxonomy" id="92743"/>
    <lineage>
        <taxon>Bacteria</taxon>
        <taxon>Bacillati</taxon>
        <taxon>Actinomycetota</taxon>
        <taxon>Actinomycetes</taxon>
        <taxon>Kitasatosporales</taxon>
        <taxon>Streptomycetaceae</taxon>
        <taxon>Streptomyces</taxon>
    </lineage>
</organism>
<accession>A0A401W9X5</accession>
<evidence type="ECO:0000313" key="3">
    <source>
        <dbReference type="Proteomes" id="UP000286746"/>
    </source>
</evidence>
<keyword evidence="3" id="KW-1185">Reference proteome</keyword>
<proteinExistence type="predicted"/>
<dbReference type="AlphaFoldDB" id="A0A401W9X5"/>
<dbReference type="EMBL" id="BHZD01000001">
    <property type="protein sequence ID" value="GCD46113.1"/>
    <property type="molecule type" value="Genomic_DNA"/>
</dbReference>
<dbReference type="RefSeq" id="WP_246177587.1">
    <property type="nucleotide sequence ID" value="NZ_BHZD01000001.1"/>
</dbReference>
<sequence length="170" mass="17383">MTTGLDLLAEGGTITLTDGTTVPLRYSFRALALLEARFGSVAAVQDAIDSTGKGAAFGPLMQIIGAGSLGPGGFEPHIREHQDAKGNRKVSDVVFRRRTDGADLADLLHPGRLDEYTSAFTAALERALQSQGNDGAATTAATPVTTVSPGLSAITSPSVPSTFSPAPSGT</sequence>
<gene>
    <name evidence="2" type="ORF">GKJPGBOP_05860</name>
</gene>
<protein>
    <submittedName>
        <fullName evidence="2">Uncharacterized protein</fullName>
    </submittedName>
</protein>
<dbReference type="Proteomes" id="UP000286746">
    <property type="component" value="Unassembled WGS sequence"/>
</dbReference>
<evidence type="ECO:0000256" key="1">
    <source>
        <dbReference type="SAM" id="MobiDB-lite"/>
    </source>
</evidence>
<name>A0A401W9X5_STREY</name>